<organism evidence="2 3">
    <name type="scientific">Neomicrococcus aestuarii</name>
    <dbReference type="NCBI Taxonomy" id="556325"/>
    <lineage>
        <taxon>Bacteria</taxon>
        <taxon>Bacillati</taxon>
        <taxon>Actinomycetota</taxon>
        <taxon>Actinomycetes</taxon>
        <taxon>Micrococcales</taxon>
        <taxon>Micrococcaceae</taxon>
        <taxon>Neomicrococcus</taxon>
    </lineage>
</organism>
<dbReference type="AlphaFoldDB" id="A0A7W8TTH5"/>
<name>A0A7W8TTH5_9MICC</name>
<evidence type="ECO:0000259" key="1">
    <source>
        <dbReference type="Pfam" id="PF16571"/>
    </source>
</evidence>
<evidence type="ECO:0000313" key="2">
    <source>
        <dbReference type="EMBL" id="MBB5512513.1"/>
    </source>
</evidence>
<reference evidence="2 3" key="1">
    <citation type="submission" date="2020-08" db="EMBL/GenBank/DDBJ databases">
        <title>Sequencing the genomes of 1000 actinobacteria strains.</title>
        <authorList>
            <person name="Klenk H.-P."/>
        </authorList>
    </citation>
    <scope>NUCLEOTIDE SEQUENCE [LARGE SCALE GENOMIC DNA]</scope>
    <source>
        <strain evidence="2 3">DSM 105783</strain>
    </source>
</reference>
<proteinExistence type="predicted"/>
<protein>
    <recommendedName>
        <fullName evidence="1">Elongation factor G-binding protein C-terminal treble-clef zinc-finger domain-containing protein</fullName>
    </recommendedName>
</protein>
<dbReference type="RefSeq" id="WP_183664503.1">
    <property type="nucleotide sequence ID" value="NZ_BAAARH010000014.1"/>
</dbReference>
<dbReference type="Pfam" id="PF16571">
    <property type="entry name" value="FBP_C"/>
    <property type="match status" value="1"/>
</dbReference>
<dbReference type="EMBL" id="JACHDR010000001">
    <property type="protein sequence ID" value="MBB5512513.1"/>
    <property type="molecule type" value="Genomic_DNA"/>
</dbReference>
<comment type="caution">
    <text evidence="2">The sequence shown here is derived from an EMBL/GenBank/DDBJ whole genome shotgun (WGS) entry which is preliminary data.</text>
</comment>
<sequence>MHSHSESALRKSFINCSKGAAQRINFPKEILNADSADWEKQIFLSWADPKAPQRAYLVAETTEGLQGLLMERNQTPAKGGGARMCQLCFTLHPSSGVSMVSIPTIKSSQDKYGSIGTYICSDLQCVAYALGKKKPEGIRQMEETLTVDEKIERMLANVKGIFAHVDELLKK</sequence>
<feature type="domain" description="Elongation factor G-binding protein C-terminal treble-clef zinc-finger" evidence="1">
    <location>
        <begin position="9"/>
        <end position="165"/>
    </location>
</feature>
<evidence type="ECO:0000313" key="3">
    <source>
        <dbReference type="Proteomes" id="UP000580797"/>
    </source>
</evidence>
<gene>
    <name evidence="2" type="ORF">HD598_001200</name>
</gene>
<accession>A0A7W8TTH5</accession>
<dbReference type="InterPro" id="IPR032330">
    <property type="entry name" value="EF-G-binding_C"/>
</dbReference>
<dbReference type="Proteomes" id="UP000580797">
    <property type="component" value="Unassembled WGS sequence"/>
</dbReference>